<reference evidence="4" key="3">
    <citation type="submission" date="2025-04" db="UniProtKB">
        <authorList>
            <consortium name="RefSeq"/>
        </authorList>
    </citation>
    <scope>IDENTIFICATION</scope>
    <source>
        <strain evidence="4">CBS 781.70</strain>
    </source>
</reference>
<feature type="transmembrane region" description="Helical" evidence="1">
    <location>
        <begin position="187"/>
        <end position="209"/>
    </location>
</feature>
<organism evidence="2">
    <name type="scientific">Eremomyces bilateralis CBS 781.70</name>
    <dbReference type="NCBI Taxonomy" id="1392243"/>
    <lineage>
        <taxon>Eukaryota</taxon>
        <taxon>Fungi</taxon>
        <taxon>Dikarya</taxon>
        <taxon>Ascomycota</taxon>
        <taxon>Pezizomycotina</taxon>
        <taxon>Dothideomycetes</taxon>
        <taxon>Dothideomycetes incertae sedis</taxon>
        <taxon>Eremomycetales</taxon>
        <taxon>Eremomycetaceae</taxon>
        <taxon>Eremomyces</taxon>
    </lineage>
</organism>
<dbReference type="RefSeq" id="XP_033530227.1">
    <property type="nucleotide sequence ID" value="XM_033674440.1"/>
</dbReference>
<dbReference type="AlphaFoldDB" id="A0A6G1FS86"/>
<keyword evidence="1" id="KW-1133">Transmembrane helix</keyword>
<sequence>MKGQAAGTYEPALVPIAGEIVTIFLTLATLSVLVFCLTRRVQSIRSWKKLPINGWLVFLIYLDSYTFVVFTALVAKGLGINTSPQICEGAIILCLICYVTTKVMVYYFLVEKAVSYNRTQTNGHSLTMTKYIIRGSRKPRLKDRLWKINFFGMMCPYLIIIVLNFVFRIAYIDDGGQCIIGMKKAAMIPLITFDVIVNVYLTILFLIPLRRLYSYKHDTNHSLRIMALRTFIGSCATLISSVANLTVLMLLNGEPGWICLMLCNADVLFTAIVLHWITSIDSTRNTSGYSKNRSVGDGDATTPAAVSQNLRSQRLSIHGENGQIWHDENGLTKLRSQGPCVTTKIVGGVDDSQDNIALQGIQVRTEQRREVEVDGRSESSARSGERTIGVAVSGRGDSTENIV</sequence>
<feature type="transmembrane region" description="Helical" evidence="1">
    <location>
        <begin position="50"/>
        <end position="70"/>
    </location>
</feature>
<keyword evidence="1" id="KW-0472">Membrane</keyword>
<keyword evidence="1" id="KW-0812">Transmembrane</keyword>
<dbReference type="Proteomes" id="UP000504638">
    <property type="component" value="Unplaced"/>
</dbReference>
<evidence type="ECO:0000256" key="1">
    <source>
        <dbReference type="SAM" id="Phobius"/>
    </source>
</evidence>
<dbReference type="PANTHER" id="PTHR38848">
    <property type="entry name" value="G-PROTEIN COUPLED RECEPTORS FAMILY 3 PROFILE DOMAIN-CONTAINING PROTEIN"/>
    <property type="match status" value="1"/>
</dbReference>
<feature type="transmembrane region" description="Helical" evidence="1">
    <location>
        <begin position="257"/>
        <end position="277"/>
    </location>
</feature>
<protein>
    <recommendedName>
        <fullName evidence="5">Integral membrane protein</fullName>
    </recommendedName>
</protein>
<evidence type="ECO:0000313" key="4">
    <source>
        <dbReference type="RefSeq" id="XP_033530227.1"/>
    </source>
</evidence>
<gene>
    <name evidence="2 4" type="ORF">P152DRAFT_214120</name>
</gene>
<feature type="transmembrane region" description="Helical" evidence="1">
    <location>
        <begin position="90"/>
        <end position="110"/>
    </location>
</feature>
<feature type="transmembrane region" description="Helical" evidence="1">
    <location>
        <begin position="230"/>
        <end position="251"/>
    </location>
</feature>
<dbReference type="PANTHER" id="PTHR38848:SF3">
    <property type="entry name" value="G-PROTEIN COUPLED RECEPTORS FAMILY 3 PROFILE DOMAIN-CONTAINING PROTEIN"/>
    <property type="match status" value="1"/>
</dbReference>
<name>A0A6G1FS86_9PEZI</name>
<evidence type="ECO:0000313" key="2">
    <source>
        <dbReference type="EMBL" id="KAF1808596.1"/>
    </source>
</evidence>
<feature type="transmembrane region" description="Helical" evidence="1">
    <location>
        <begin position="148"/>
        <end position="167"/>
    </location>
</feature>
<evidence type="ECO:0008006" key="5">
    <source>
        <dbReference type="Google" id="ProtNLM"/>
    </source>
</evidence>
<proteinExistence type="predicted"/>
<evidence type="ECO:0000313" key="3">
    <source>
        <dbReference type="Proteomes" id="UP000504638"/>
    </source>
</evidence>
<keyword evidence="3" id="KW-1185">Reference proteome</keyword>
<dbReference type="EMBL" id="ML975181">
    <property type="protein sequence ID" value="KAF1808596.1"/>
    <property type="molecule type" value="Genomic_DNA"/>
</dbReference>
<dbReference type="GeneID" id="54415010"/>
<accession>A0A6G1FS86</accession>
<feature type="transmembrane region" description="Helical" evidence="1">
    <location>
        <begin position="12"/>
        <end position="38"/>
    </location>
</feature>
<dbReference type="OrthoDB" id="3210850at2759"/>
<reference evidence="4" key="2">
    <citation type="submission" date="2020-04" db="EMBL/GenBank/DDBJ databases">
        <authorList>
            <consortium name="NCBI Genome Project"/>
        </authorList>
    </citation>
    <scope>NUCLEOTIDE SEQUENCE</scope>
    <source>
        <strain evidence="4">CBS 781.70</strain>
    </source>
</reference>
<reference evidence="2 4" key="1">
    <citation type="submission" date="2020-01" db="EMBL/GenBank/DDBJ databases">
        <authorList>
            <consortium name="DOE Joint Genome Institute"/>
            <person name="Haridas S."/>
            <person name="Albert R."/>
            <person name="Binder M."/>
            <person name="Bloem J."/>
            <person name="Labutti K."/>
            <person name="Salamov A."/>
            <person name="Andreopoulos B."/>
            <person name="Baker S.E."/>
            <person name="Barry K."/>
            <person name="Bills G."/>
            <person name="Bluhm B.H."/>
            <person name="Cannon C."/>
            <person name="Castanera R."/>
            <person name="Culley D.E."/>
            <person name="Daum C."/>
            <person name="Ezra D."/>
            <person name="Gonzalez J.B."/>
            <person name="Henrissat B."/>
            <person name="Kuo A."/>
            <person name="Liang C."/>
            <person name="Lipzen A."/>
            <person name="Lutzoni F."/>
            <person name="Magnuson J."/>
            <person name="Mondo S."/>
            <person name="Nolan M."/>
            <person name="Ohm R."/>
            <person name="Pangilinan J."/>
            <person name="Park H.-J."/>
            <person name="Ramirez L."/>
            <person name="Alfaro M."/>
            <person name="Sun H."/>
            <person name="Tritt A."/>
            <person name="Yoshinaga Y."/>
            <person name="Zwiers L.-H."/>
            <person name="Turgeon B.G."/>
            <person name="Goodwin S.B."/>
            <person name="Spatafora J.W."/>
            <person name="Crous P.W."/>
            <person name="Grigoriev I.V."/>
        </authorList>
    </citation>
    <scope>NUCLEOTIDE SEQUENCE</scope>
    <source>
        <strain evidence="2 4">CBS 781.70</strain>
    </source>
</reference>